<evidence type="ECO:0000313" key="2">
    <source>
        <dbReference type="EMBL" id="KAF4963510.1"/>
    </source>
</evidence>
<feature type="coiled-coil region" evidence="1">
    <location>
        <begin position="279"/>
        <end position="313"/>
    </location>
</feature>
<protein>
    <submittedName>
        <fullName evidence="2">Uncharacterized protein</fullName>
    </submittedName>
</protein>
<dbReference type="SUPFAM" id="SSF57997">
    <property type="entry name" value="Tropomyosin"/>
    <property type="match status" value="1"/>
</dbReference>
<proteinExistence type="predicted"/>
<dbReference type="OrthoDB" id="5070368at2759"/>
<dbReference type="EMBL" id="JABEXW010000468">
    <property type="protein sequence ID" value="KAF4963510.1"/>
    <property type="molecule type" value="Genomic_DNA"/>
</dbReference>
<keyword evidence="1" id="KW-0175">Coiled coil</keyword>
<dbReference type="Gene3D" id="1.20.5.170">
    <property type="match status" value="1"/>
</dbReference>
<organism evidence="2 3">
    <name type="scientific">Fusarium sarcochroum</name>
    <dbReference type="NCBI Taxonomy" id="1208366"/>
    <lineage>
        <taxon>Eukaryota</taxon>
        <taxon>Fungi</taxon>
        <taxon>Dikarya</taxon>
        <taxon>Ascomycota</taxon>
        <taxon>Pezizomycotina</taxon>
        <taxon>Sordariomycetes</taxon>
        <taxon>Hypocreomycetidae</taxon>
        <taxon>Hypocreales</taxon>
        <taxon>Nectriaceae</taxon>
        <taxon>Fusarium</taxon>
        <taxon>Fusarium lateritium species complex</taxon>
    </lineage>
</organism>
<reference evidence="2" key="2">
    <citation type="submission" date="2020-05" db="EMBL/GenBank/DDBJ databases">
        <authorList>
            <person name="Kim H.-S."/>
            <person name="Proctor R.H."/>
            <person name="Brown D.W."/>
        </authorList>
    </citation>
    <scope>NUCLEOTIDE SEQUENCE</scope>
    <source>
        <strain evidence="2">NRRL 20472</strain>
    </source>
</reference>
<keyword evidence="3" id="KW-1185">Reference proteome</keyword>
<name>A0A8H4TT00_9HYPO</name>
<gene>
    <name evidence="2" type="ORF">FSARC_8489</name>
</gene>
<feature type="coiled-coil region" evidence="1">
    <location>
        <begin position="223"/>
        <end position="250"/>
    </location>
</feature>
<dbReference type="AlphaFoldDB" id="A0A8H4TT00"/>
<evidence type="ECO:0000256" key="1">
    <source>
        <dbReference type="SAM" id="Coils"/>
    </source>
</evidence>
<sequence>MNSYLQKQIGSQATQSTTQKCWDPADLLQITQGSPSIRCVGRYVSYPGGPCMRSSRPQRSARSAARDASTLLQSQKTDVVRKWTRIIESAARHHQNLSRFSANAMQLNLAQCLVYDLRQRLDTADLFAQSARAQNSVLGGQVRSWEQKYETLQKDLKTREASARKSVTKVTSEFKVLEAKLSSTANDLKNVQVVNADQGFTIASLTTTKKTLEITVHQSATQIKHLETDKSEARNKIELLQTEINSLREQRKISAQSFEKLQVDFNNLEGRSRIMQDELHHKEATLKTYESSLDQAQRHIQHLELKIFELRDVESSLKRSIAACWFHWISDWLNGSLKSFWQRDDVSAGLEADLK</sequence>
<dbReference type="Proteomes" id="UP000622797">
    <property type="component" value="Unassembled WGS sequence"/>
</dbReference>
<accession>A0A8H4TT00</accession>
<comment type="caution">
    <text evidence="2">The sequence shown here is derived from an EMBL/GenBank/DDBJ whole genome shotgun (WGS) entry which is preliminary data.</text>
</comment>
<reference evidence="2" key="1">
    <citation type="journal article" date="2020" name="BMC Genomics">
        <title>Correction to: Identification and distribution of gene clusters required for synthesis of sphingolipid metabolism inhibitors in diverse species of the filamentous fungus Fusarium.</title>
        <authorList>
            <person name="Kim H.S."/>
            <person name="Lohmar J.M."/>
            <person name="Busman M."/>
            <person name="Brown D.W."/>
            <person name="Naumann T.A."/>
            <person name="Divon H.H."/>
            <person name="Lysoe E."/>
            <person name="Uhlig S."/>
            <person name="Proctor R.H."/>
        </authorList>
    </citation>
    <scope>NUCLEOTIDE SEQUENCE</scope>
    <source>
        <strain evidence="2">NRRL 20472</strain>
    </source>
</reference>
<evidence type="ECO:0000313" key="3">
    <source>
        <dbReference type="Proteomes" id="UP000622797"/>
    </source>
</evidence>